<evidence type="ECO:0000256" key="2">
    <source>
        <dbReference type="ARBA" id="ARBA00022475"/>
    </source>
</evidence>
<evidence type="ECO:0008006" key="8">
    <source>
        <dbReference type="Google" id="ProtNLM"/>
    </source>
</evidence>
<keyword evidence="2" id="KW-1003">Cell membrane</keyword>
<gene>
    <name evidence="7" type="ORF">SDC9_76601</name>
</gene>
<feature type="transmembrane region" description="Helical" evidence="6">
    <location>
        <begin position="143"/>
        <end position="163"/>
    </location>
</feature>
<reference evidence="7" key="1">
    <citation type="submission" date="2019-08" db="EMBL/GenBank/DDBJ databases">
        <authorList>
            <person name="Kucharzyk K."/>
            <person name="Murdoch R.W."/>
            <person name="Higgins S."/>
            <person name="Loffler F."/>
        </authorList>
    </citation>
    <scope>NUCLEOTIDE SEQUENCE</scope>
</reference>
<evidence type="ECO:0000256" key="1">
    <source>
        <dbReference type="ARBA" id="ARBA00004651"/>
    </source>
</evidence>
<dbReference type="PANTHER" id="PTHR47089">
    <property type="entry name" value="ABC TRANSPORTER, PERMEASE PROTEIN"/>
    <property type="match status" value="1"/>
</dbReference>
<dbReference type="GO" id="GO:0005886">
    <property type="term" value="C:plasma membrane"/>
    <property type="evidence" value="ECO:0007669"/>
    <property type="project" value="UniProtKB-SubCell"/>
</dbReference>
<keyword evidence="4 6" id="KW-1133">Transmembrane helix</keyword>
<feature type="transmembrane region" description="Helical" evidence="6">
    <location>
        <begin position="117"/>
        <end position="136"/>
    </location>
</feature>
<feature type="transmembrane region" description="Helical" evidence="6">
    <location>
        <begin position="293"/>
        <end position="309"/>
    </location>
</feature>
<evidence type="ECO:0000256" key="5">
    <source>
        <dbReference type="ARBA" id="ARBA00023136"/>
    </source>
</evidence>
<feature type="transmembrane region" description="Helical" evidence="6">
    <location>
        <begin position="12"/>
        <end position="36"/>
    </location>
</feature>
<comment type="caution">
    <text evidence="7">The sequence shown here is derived from an EMBL/GenBank/DDBJ whole genome shotgun (WGS) entry which is preliminary data.</text>
</comment>
<keyword evidence="5 6" id="KW-0472">Membrane</keyword>
<feature type="transmembrane region" description="Helical" evidence="6">
    <location>
        <begin position="84"/>
        <end position="105"/>
    </location>
</feature>
<accession>A0A644YP24</accession>
<evidence type="ECO:0000313" key="7">
    <source>
        <dbReference type="EMBL" id="MPM30059.1"/>
    </source>
</evidence>
<dbReference type="Pfam" id="PF02653">
    <property type="entry name" value="BPD_transp_2"/>
    <property type="match status" value="1"/>
</dbReference>
<feature type="transmembrane region" description="Helical" evidence="6">
    <location>
        <begin position="56"/>
        <end position="77"/>
    </location>
</feature>
<proteinExistence type="predicted"/>
<organism evidence="7">
    <name type="scientific">bioreactor metagenome</name>
    <dbReference type="NCBI Taxonomy" id="1076179"/>
    <lineage>
        <taxon>unclassified sequences</taxon>
        <taxon>metagenomes</taxon>
        <taxon>ecological metagenomes</taxon>
    </lineage>
</organism>
<dbReference type="InterPro" id="IPR001851">
    <property type="entry name" value="ABC_transp_permease"/>
</dbReference>
<feature type="transmembrane region" description="Helical" evidence="6">
    <location>
        <begin position="195"/>
        <end position="214"/>
    </location>
</feature>
<feature type="transmembrane region" description="Helical" evidence="6">
    <location>
        <begin position="321"/>
        <end position="340"/>
    </location>
</feature>
<protein>
    <recommendedName>
        <fullName evidence="8">ABC transporter permease</fullName>
    </recommendedName>
</protein>
<dbReference type="GO" id="GO:0022857">
    <property type="term" value="F:transmembrane transporter activity"/>
    <property type="evidence" value="ECO:0007669"/>
    <property type="project" value="InterPro"/>
</dbReference>
<sequence length="366" mass="39234">MNKTQKIEVGMELLRILAGLAIAYATALIILFSISAEPVKIIQLFVFGPFSSARRIGSLINLAIPFTICGLAMCFMYAVNKCNLVVEGIFMISACMVTWASLSLAPANLPSGIMVPVMYVVAIATGTLVAFIPAILDRQFKANVVVVSLMLNSIIGFFCTWVLRYKMKDSTISFIGSKEIPESAQMASIFGKFRIQSGLVVALLCLVLVSVLFYKTPFGWKMRMVGANPNFSKAVGLSVVSVSFGAQLLGGAVAGIAGATEMMGNYTRFQWTATTGHGFDGLLVAVLARRNPVLVPIAALFLAYIRIGADVVNTTGDIPTEFVTVIQGIIILLVAAESFMAGTKNRIIFKEAEKDLKAKEAAKATA</sequence>
<dbReference type="AlphaFoldDB" id="A0A644YP24"/>
<evidence type="ECO:0000256" key="3">
    <source>
        <dbReference type="ARBA" id="ARBA00022692"/>
    </source>
</evidence>
<feature type="transmembrane region" description="Helical" evidence="6">
    <location>
        <begin position="269"/>
        <end position="288"/>
    </location>
</feature>
<comment type="subcellular location">
    <subcellularLocation>
        <location evidence="1">Cell membrane</location>
        <topology evidence="1">Multi-pass membrane protein</topology>
    </subcellularLocation>
</comment>
<name>A0A644YP24_9ZZZZ</name>
<evidence type="ECO:0000256" key="6">
    <source>
        <dbReference type="SAM" id="Phobius"/>
    </source>
</evidence>
<dbReference type="EMBL" id="VSSQ01005683">
    <property type="protein sequence ID" value="MPM30059.1"/>
    <property type="molecule type" value="Genomic_DNA"/>
</dbReference>
<evidence type="ECO:0000256" key="4">
    <source>
        <dbReference type="ARBA" id="ARBA00022989"/>
    </source>
</evidence>
<dbReference type="PANTHER" id="PTHR47089:SF1">
    <property type="entry name" value="GUANOSINE ABC TRANSPORTER PERMEASE PROTEIN NUPP"/>
    <property type="match status" value="1"/>
</dbReference>
<keyword evidence="3 6" id="KW-0812">Transmembrane</keyword>
<dbReference type="CDD" id="cd06580">
    <property type="entry name" value="TM_PBP1_transp_TpRbsC_like"/>
    <property type="match status" value="1"/>
</dbReference>
<feature type="transmembrane region" description="Helical" evidence="6">
    <location>
        <begin position="235"/>
        <end position="257"/>
    </location>
</feature>